<name>A0ABW1UBI7_9LACO</name>
<organism evidence="2 3">
    <name type="scientific">Levilactobacillus angrenensis</name>
    <dbReference type="NCBI Taxonomy" id="2486020"/>
    <lineage>
        <taxon>Bacteria</taxon>
        <taxon>Bacillati</taxon>
        <taxon>Bacillota</taxon>
        <taxon>Bacilli</taxon>
        <taxon>Lactobacillales</taxon>
        <taxon>Lactobacillaceae</taxon>
        <taxon>Levilactobacillus</taxon>
    </lineage>
</organism>
<gene>
    <name evidence="2" type="ORF">ACFP1M_07695</name>
</gene>
<accession>A0ABW1UBI7</accession>
<reference evidence="3" key="1">
    <citation type="journal article" date="2019" name="Int. J. Syst. Evol. Microbiol.">
        <title>The Global Catalogue of Microorganisms (GCM) 10K type strain sequencing project: providing services to taxonomists for standard genome sequencing and annotation.</title>
        <authorList>
            <consortium name="The Broad Institute Genomics Platform"/>
            <consortium name="The Broad Institute Genome Sequencing Center for Infectious Disease"/>
            <person name="Wu L."/>
            <person name="Ma J."/>
        </authorList>
    </citation>
    <scope>NUCLEOTIDE SEQUENCE [LARGE SCALE GENOMIC DNA]</scope>
    <source>
        <strain evidence="3">CCM 8893</strain>
    </source>
</reference>
<proteinExistence type="predicted"/>
<evidence type="ECO:0000313" key="2">
    <source>
        <dbReference type="EMBL" id="MFC6290048.1"/>
    </source>
</evidence>
<dbReference type="Proteomes" id="UP001596258">
    <property type="component" value="Unassembled WGS sequence"/>
</dbReference>
<keyword evidence="3" id="KW-1185">Reference proteome</keyword>
<evidence type="ECO:0000313" key="3">
    <source>
        <dbReference type="Proteomes" id="UP001596258"/>
    </source>
</evidence>
<sequence>MAEHINLNDPEIMSAKDAAARWGKAPDYVRSALRARPERFPEGTVRLFGRQLVVTREGMEAVTGHKELTSND</sequence>
<dbReference type="EMBL" id="JBHSSO010000060">
    <property type="protein sequence ID" value="MFC6290048.1"/>
    <property type="molecule type" value="Genomic_DNA"/>
</dbReference>
<dbReference type="InterPro" id="IPR045403">
    <property type="entry name" value="HTH_59_Firmicutes_type"/>
</dbReference>
<feature type="domain" description="Helix-turn-helix" evidence="1">
    <location>
        <begin position="10"/>
        <end position="66"/>
    </location>
</feature>
<evidence type="ECO:0000259" key="1">
    <source>
        <dbReference type="Pfam" id="PF20038"/>
    </source>
</evidence>
<dbReference type="RefSeq" id="WP_125577622.1">
    <property type="nucleotide sequence ID" value="NZ_JBHSSO010000060.1"/>
</dbReference>
<protein>
    <submittedName>
        <fullName evidence="2">Helix-turn-helix domain-containing protein</fullName>
    </submittedName>
</protein>
<dbReference type="Pfam" id="PF20038">
    <property type="entry name" value="HTH_59"/>
    <property type="match status" value="1"/>
</dbReference>
<comment type="caution">
    <text evidence="2">The sequence shown here is derived from an EMBL/GenBank/DDBJ whole genome shotgun (WGS) entry which is preliminary data.</text>
</comment>